<dbReference type="Gene3D" id="3.40.50.960">
    <property type="entry name" value="Lumazine/riboflavin synthase"/>
    <property type="match status" value="1"/>
</dbReference>
<dbReference type="Pfam" id="PF00885">
    <property type="entry name" value="DMRL_synthase"/>
    <property type="match status" value="1"/>
</dbReference>
<evidence type="ECO:0000256" key="10">
    <source>
        <dbReference type="ARBA" id="ARBA00004917"/>
    </source>
</evidence>
<dbReference type="NCBIfam" id="TIGR00114">
    <property type="entry name" value="lumazine-synth"/>
    <property type="match status" value="1"/>
</dbReference>
<dbReference type="GO" id="GO:0003677">
    <property type="term" value="F:DNA binding"/>
    <property type="evidence" value="ECO:0007669"/>
    <property type="project" value="UniProtKB-KW"/>
</dbReference>
<comment type="pathway">
    <text evidence="6 39">One-carbon metabolism; tetrahydrofolate interconversion.</text>
</comment>
<dbReference type="GO" id="GO:0005829">
    <property type="term" value="C:cytosol"/>
    <property type="evidence" value="ECO:0007669"/>
    <property type="project" value="TreeGrafter"/>
</dbReference>
<dbReference type="InterPro" id="IPR032677">
    <property type="entry name" value="GTP_cyclohydro_II"/>
</dbReference>
<keyword evidence="44" id="KW-1185">Reference proteome</keyword>
<dbReference type="NCBIfam" id="TIGR00227">
    <property type="entry name" value="ribD_Cterm"/>
    <property type="match status" value="1"/>
</dbReference>
<dbReference type="HAMAP" id="MF_00051">
    <property type="entry name" value="SHMT"/>
    <property type="match status" value="1"/>
</dbReference>
<gene>
    <name evidence="43" type="primary">glyA2</name>
    <name evidence="43" type="ORF">SNEC2469_LOCUS28993</name>
</gene>
<dbReference type="SUPFAM" id="SSF55326">
    <property type="entry name" value="PurM N-terminal domain-like"/>
    <property type="match status" value="1"/>
</dbReference>
<dbReference type="InterPro" id="IPR015422">
    <property type="entry name" value="PyrdxlP-dep_Trfase_small"/>
</dbReference>
<dbReference type="NCBIfam" id="TIGR00689">
    <property type="entry name" value="rpiB_lacA_lacB"/>
    <property type="match status" value="1"/>
</dbReference>
<dbReference type="NCBIfam" id="TIGR00506">
    <property type="entry name" value="ribB"/>
    <property type="match status" value="1"/>
</dbReference>
<dbReference type="GO" id="GO:0005524">
    <property type="term" value="F:ATP binding"/>
    <property type="evidence" value="ECO:0007669"/>
    <property type="project" value="UniProtKB-UniRule"/>
</dbReference>
<proteinExistence type="inferred from homology"/>
<evidence type="ECO:0000256" key="3">
    <source>
        <dbReference type="ARBA" id="ARBA00001946"/>
    </source>
</evidence>
<comment type="cofactor">
    <cofactor evidence="3">
        <name>Mg(2+)</name>
        <dbReference type="ChEBI" id="CHEBI:18420"/>
    </cofactor>
</comment>
<dbReference type="Pfam" id="PF03477">
    <property type="entry name" value="ATP-cone"/>
    <property type="match status" value="1"/>
</dbReference>
<dbReference type="GO" id="GO:0030170">
    <property type="term" value="F:pyridoxal phosphate binding"/>
    <property type="evidence" value="ECO:0007669"/>
    <property type="project" value="InterPro"/>
</dbReference>
<dbReference type="Gene3D" id="3.90.1150.10">
    <property type="entry name" value="Aspartate Aminotransferase, domain 1"/>
    <property type="match status" value="1"/>
</dbReference>
<dbReference type="InterPro" id="IPR036921">
    <property type="entry name" value="PurM-like_N_sf"/>
</dbReference>
<dbReference type="Gene3D" id="2.40.30.20">
    <property type="match status" value="2"/>
</dbReference>
<name>A0A813AVF7_9DINO</name>
<keyword evidence="35" id="KW-0456">Lyase</keyword>
<dbReference type="GO" id="GO:0031564">
    <property type="term" value="P:transcription antitermination"/>
    <property type="evidence" value="ECO:0007669"/>
    <property type="project" value="UniProtKB-KW"/>
</dbReference>
<dbReference type="SUPFAM" id="SSF142695">
    <property type="entry name" value="RibA-like"/>
    <property type="match status" value="1"/>
</dbReference>
<dbReference type="Gene3D" id="3.90.650.10">
    <property type="entry name" value="PurM-like C-terminal domain"/>
    <property type="match status" value="1"/>
</dbReference>
<dbReference type="InterPro" id="IPR017945">
    <property type="entry name" value="DHBP_synth_RibB-like_a/b_dom"/>
</dbReference>
<dbReference type="Pfam" id="PF01872">
    <property type="entry name" value="RibD_C"/>
    <property type="match status" value="1"/>
</dbReference>
<dbReference type="InterPro" id="IPR019798">
    <property type="entry name" value="Ser_HO-MeTrfase_PLP_BS"/>
</dbReference>
<keyword evidence="24" id="KW-0889">Transcription antitermination</keyword>
<evidence type="ECO:0000256" key="14">
    <source>
        <dbReference type="ARBA" id="ARBA00007424"/>
    </source>
</evidence>
<dbReference type="NCBIfam" id="TIGR01951">
    <property type="entry name" value="nusB"/>
    <property type="match status" value="1"/>
</dbReference>
<dbReference type="Gene3D" id="1.10.940.10">
    <property type="entry name" value="NusB-like"/>
    <property type="match status" value="1"/>
</dbReference>
<comment type="similarity">
    <text evidence="11">In the N-terminal section; belongs to the DHBP synthase family.</text>
</comment>
<evidence type="ECO:0000256" key="32">
    <source>
        <dbReference type="ARBA" id="ARBA00023163"/>
    </source>
</evidence>
<comment type="subcellular location">
    <subcellularLocation>
        <location evidence="5">Cytoplasm</location>
    </subcellularLocation>
</comment>
<dbReference type="GO" id="GO:0050661">
    <property type="term" value="F:NADP binding"/>
    <property type="evidence" value="ECO:0007669"/>
    <property type="project" value="InterPro"/>
</dbReference>
<keyword evidence="34" id="KW-0413">Isomerase</keyword>
<feature type="domain" description="Lumazine-binding" evidence="41">
    <location>
        <begin position="1200"/>
        <end position="1301"/>
    </location>
</feature>
<dbReference type="HAMAP" id="MF_00180">
    <property type="entry name" value="RibB"/>
    <property type="match status" value="1"/>
</dbReference>
<keyword evidence="23 38" id="KW-0547">Nucleotide-binding</keyword>
<evidence type="ECO:0000259" key="40">
    <source>
        <dbReference type="PROSITE" id="PS51161"/>
    </source>
</evidence>
<evidence type="ECO:0000256" key="23">
    <source>
        <dbReference type="ARBA" id="ARBA00022741"/>
    </source>
</evidence>
<evidence type="ECO:0000256" key="7">
    <source>
        <dbReference type="ARBA" id="ARBA00004882"/>
    </source>
</evidence>
<dbReference type="Gene3D" id="3.40.140.10">
    <property type="entry name" value="Cytidine Deaminase, domain 2"/>
    <property type="match status" value="1"/>
</dbReference>
<evidence type="ECO:0000256" key="5">
    <source>
        <dbReference type="ARBA" id="ARBA00004496"/>
    </source>
</evidence>
<dbReference type="GO" id="GO:0000906">
    <property type="term" value="F:6,7-dimethyl-8-ribityllumazine synthase activity"/>
    <property type="evidence" value="ECO:0007669"/>
    <property type="project" value="UniProtKB-EC"/>
</dbReference>
<dbReference type="GO" id="GO:0006353">
    <property type="term" value="P:DNA-templated transcription termination"/>
    <property type="evidence" value="ECO:0007669"/>
    <property type="project" value="InterPro"/>
</dbReference>
<dbReference type="GO" id="GO:0009228">
    <property type="term" value="P:thiamine biosynthetic process"/>
    <property type="evidence" value="ECO:0007669"/>
    <property type="project" value="InterPro"/>
</dbReference>
<reference evidence="43" key="1">
    <citation type="submission" date="2021-02" db="EMBL/GenBank/DDBJ databases">
        <authorList>
            <person name="Dougan E. K."/>
            <person name="Rhodes N."/>
            <person name="Thang M."/>
            <person name="Chan C."/>
        </authorList>
    </citation>
    <scope>NUCLEOTIDE SEQUENCE</scope>
</reference>
<dbReference type="Pfam" id="PF00586">
    <property type="entry name" value="AIRS"/>
    <property type="match status" value="1"/>
</dbReference>
<dbReference type="Pfam" id="PF00677">
    <property type="entry name" value="Lum_binding"/>
    <property type="match status" value="2"/>
</dbReference>
<dbReference type="Proteomes" id="UP000601435">
    <property type="component" value="Unassembled WGS sequence"/>
</dbReference>
<comment type="similarity">
    <text evidence="12">Belongs to the NusB family.</text>
</comment>
<dbReference type="Pfam" id="PF00926">
    <property type="entry name" value="DHBP_synthase"/>
    <property type="match status" value="1"/>
</dbReference>
<dbReference type="InterPro" id="IPR002734">
    <property type="entry name" value="RibDG_C"/>
</dbReference>
<comment type="pathway">
    <text evidence="10">Cofactor biosynthesis; riboflavin biosynthesis; riboflavin from 2-hydroxy-3-oxobutyl phosphate and 5-amino-6-(D-ribitylamino)uracil: step 1/2.</text>
</comment>
<dbReference type="InterPro" id="IPR016192">
    <property type="entry name" value="APOBEC/CMP_deaminase_Zn-bd"/>
</dbReference>
<evidence type="ECO:0000256" key="35">
    <source>
        <dbReference type="ARBA" id="ARBA00023239"/>
    </source>
</evidence>
<dbReference type="FunFam" id="3.90.870.10:FF:000001">
    <property type="entry name" value="Riboflavin biosynthesis protein RibBA"/>
    <property type="match status" value="1"/>
</dbReference>
<dbReference type="GO" id="GO:0009030">
    <property type="term" value="F:thiamine-phosphate kinase activity"/>
    <property type="evidence" value="ECO:0007669"/>
    <property type="project" value="InterPro"/>
</dbReference>
<comment type="cofactor">
    <cofactor evidence="2">
        <name>Mn(2+)</name>
        <dbReference type="ChEBI" id="CHEBI:29035"/>
    </cofactor>
</comment>
<dbReference type="GO" id="GO:0005975">
    <property type="term" value="P:carbohydrate metabolic process"/>
    <property type="evidence" value="ECO:0007669"/>
    <property type="project" value="InterPro"/>
</dbReference>
<dbReference type="SUPFAM" id="SSF89623">
    <property type="entry name" value="Ribose/Galactose isomerase RpiB/AlsB"/>
    <property type="match status" value="1"/>
</dbReference>
<dbReference type="CDD" id="cd09209">
    <property type="entry name" value="Lumazine_synthase-I"/>
    <property type="match status" value="1"/>
</dbReference>
<keyword evidence="22" id="KW-0677">Repeat</keyword>
<dbReference type="Gene3D" id="3.40.430.10">
    <property type="entry name" value="Dihydrofolate Reductase, subunit A"/>
    <property type="match status" value="1"/>
</dbReference>
<dbReference type="SUPFAM" id="SSF56042">
    <property type="entry name" value="PurM C-terminal domain-like"/>
    <property type="match status" value="1"/>
</dbReference>
<dbReference type="InterPro" id="IPR005144">
    <property type="entry name" value="ATP-cone_dom"/>
</dbReference>
<dbReference type="EMBL" id="CAJNJA010064252">
    <property type="protein sequence ID" value="CAE7881966.1"/>
    <property type="molecule type" value="Genomic_DNA"/>
</dbReference>
<dbReference type="InterPro" id="IPR036467">
    <property type="entry name" value="LS/RS_sf"/>
</dbReference>
<comment type="function">
    <text evidence="4">Catalyzes the dismutation of two molecules of 6,7-dimethyl-8-ribityllumazine, resulting in the formation of riboflavin and 5-amino-6-(D-ribitylamino)uracil.</text>
</comment>
<evidence type="ECO:0000256" key="16">
    <source>
        <dbReference type="ARBA" id="ARBA00022490"/>
    </source>
</evidence>
<evidence type="ECO:0000256" key="21">
    <source>
        <dbReference type="ARBA" id="ARBA00022723"/>
    </source>
</evidence>
<dbReference type="GO" id="GO:0019264">
    <property type="term" value="P:glycine biosynthetic process from serine"/>
    <property type="evidence" value="ECO:0007669"/>
    <property type="project" value="InterPro"/>
</dbReference>
<dbReference type="GO" id="GO:0009349">
    <property type="term" value="C:riboflavin synthase complex"/>
    <property type="evidence" value="ECO:0007669"/>
    <property type="project" value="InterPro"/>
</dbReference>
<dbReference type="InterPro" id="IPR034964">
    <property type="entry name" value="LS"/>
</dbReference>
<keyword evidence="27" id="KW-0460">Magnesium</keyword>
<dbReference type="InterPro" id="IPR010918">
    <property type="entry name" value="PurM-like_C_dom"/>
</dbReference>
<accession>A0A813AVF7</accession>
<dbReference type="InterPro" id="IPR035926">
    <property type="entry name" value="NusB-like_sf"/>
</dbReference>
<dbReference type="GO" id="GO:0035999">
    <property type="term" value="P:tetrahydrofolate interconversion"/>
    <property type="evidence" value="ECO:0007669"/>
    <property type="project" value="UniProtKB-UniPathway"/>
</dbReference>
<dbReference type="Gene3D" id="3.40.50.10990">
    <property type="entry name" value="GTP cyclohydrolase II"/>
    <property type="match status" value="1"/>
</dbReference>
<dbReference type="PANTHER" id="PTHR11680">
    <property type="entry name" value="SERINE HYDROXYMETHYLTRANSFERASE"/>
    <property type="match status" value="1"/>
</dbReference>
<evidence type="ECO:0000256" key="1">
    <source>
        <dbReference type="ARBA" id="ARBA00001933"/>
    </source>
</evidence>
<dbReference type="InterPro" id="IPR016193">
    <property type="entry name" value="Cytidine_deaminase-like"/>
</dbReference>
<dbReference type="Gene3D" id="3.90.870.10">
    <property type="entry name" value="DHBP synthase"/>
    <property type="match status" value="1"/>
</dbReference>
<dbReference type="Pfam" id="PF00383">
    <property type="entry name" value="dCMP_cyt_deam_1"/>
    <property type="match status" value="1"/>
</dbReference>
<dbReference type="InterPro" id="IPR036144">
    <property type="entry name" value="RibA-like_sf"/>
</dbReference>
<evidence type="ECO:0000256" key="8">
    <source>
        <dbReference type="ARBA" id="ARBA00004887"/>
    </source>
</evidence>
<dbReference type="GO" id="GO:0016853">
    <property type="term" value="F:isomerase activity"/>
    <property type="evidence" value="ECO:0007669"/>
    <property type="project" value="UniProtKB-KW"/>
</dbReference>
<dbReference type="InterPro" id="IPR016188">
    <property type="entry name" value="PurM-like_N"/>
</dbReference>
<evidence type="ECO:0000256" key="29">
    <source>
        <dbReference type="ARBA" id="ARBA00022898"/>
    </source>
</evidence>
<evidence type="ECO:0000256" key="19">
    <source>
        <dbReference type="ARBA" id="ARBA00022619"/>
    </source>
</evidence>
<dbReference type="HAMAP" id="MF_00440">
    <property type="entry name" value="NrdR"/>
    <property type="match status" value="1"/>
</dbReference>
<dbReference type="NCBIfam" id="TIGR01379">
    <property type="entry name" value="thiL"/>
    <property type="match status" value="1"/>
</dbReference>
<dbReference type="UniPathway" id="UPA00275">
    <property type="reaction ID" value="UER00401"/>
</dbReference>
<evidence type="ECO:0000313" key="44">
    <source>
        <dbReference type="Proteomes" id="UP000601435"/>
    </source>
</evidence>
<dbReference type="Gene3D" id="3.40.1400.10">
    <property type="entry name" value="Sugar-phosphate isomerase, RpiB/LacA/LacB"/>
    <property type="match status" value="1"/>
</dbReference>
<evidence type="ECO:0000256" key="24">
    <source>
        <dbReference type="ARBA" id="ARBA00022814"/>
    </source>
</evidence>
<dbReference type="UniPathway" id="UPA00193"/>
<evidence type="ECO:0000256" key="17">
    <source>
        <dbReference type="ARBA" id="ARBA00022491"/>
    </source>
</evidence>
<comment type="pathway">
    <text evidence="8">Cofactor biosynthesis; riboflavin biosynthesis; riboflavin from 2-hydroxy-3-oxobutyl phosphate and 5-amino-6-(D-ribitylamino)uracil: step 2/2.</text>
</comment>
<comment type="function">
    <text evidence="39">Interconversion of serine and glycine.</text>
</comment>
<dbReference type="GO" id="GO:0008686">
    <property type="term" value="F:3,4-dihydroxy-2-butanone-4-phosphate synthase activity"/>
    <property type="evidence" value="ECO:0007669"/>
    <property type="project" value="InterPro"/>
</dbReference>
<dbReference type="CDD" id="cd00378">
    <property type="entry name" value="SHMT"/>
    <property type="match status" value="1"/>
</dbReference>
<evidence type="ECO:0000256" key="27">
    <source>
        <dbReference type="ARBA" id="ARBA00022842"/>
    </source>
</evidence>
<dbReference type="NCBIfam" id="TIGR00244">
    <property type="entry name" value="transcriptional regulator NrdR"/>
    <property type="match status" value="1"/>
</dbReference>
<dbReference type="CDD" id="cd00402">
    <property type="entry name" value="Riboflavin_synthase_like"/>
    <property type="match status" value="1"/>
</dbReference>
<dbReference type="InterPro" id="IPR000422">
    <property type="entry name" value="DHBP_synthase_RibB"/>
</dbReference>
<evidence type="ECO:0000256" key="34">
    <source>
        <dbReference type="ARBA" id="ARBA00023235"/>
    </source>
</evidence>
<dbReference type="NCBIfam" id="TIGR00187">
    <property type="entry name" value="ribE"/>
    <property type="match status" value="1"/>
</dbReference>
<evidence type="ECO:0000256" key="12">
    <source>
        <dbReference type="ARBA" id="ARBA00005952"/>
    </source>
</evidence>
<dbReference type="GO" id="GO:0003723">
    <property type="term" value="F:RNA binding"/>
    <property type="evidence" value="ECO:0007669"/>
    <property type="project" value="UniProtKB-KW"/>
</dbReference>
<dbReference type="SUPFAM" id="SSF53597">
    <property type="entry name" value="Dihydrofolate reductase-like"/>
    <property type="match status" value="1"/>
</dbReference>
<dbReference type="PROSITE" id="PS51161">
    <property type="entry name" value="ATP_CONE"/>
    <property type="match status" value="1"/>
</dbReference>
<dbReference type="Gene3D" id="3.40.640.10">
    <property type="entry name" value="Type I PLP-dependent aspartate aminotransferase-like (Major domain)"/>
    <property type="match status" value="1"/>
</dbReference>
<dbReference type="SUPFAM" id="SSF48013">
    <property type="entry name" value="NusB-like"/>
    <property type="match status" value="1"/>
</dbReference>
<dbReference type="PROSITE" id="PS00903">
    <property type="entry name" value="CYT_DCMP_DEAMINASES_1"/>
    <property type="match status" value="1"/>
</dbReference>
<dbReference type="SUPFAM" id="SSF52121">
    <property type="entry name" value="Lumazine synthase"/>
    <property type="match status" value="1"/>
</dbReference>
<dbReference type="FunFam" id="2.40.30.20:FF:000004">
    <property type="entry name" value="Riboflavin synthase, alpha subunit"/>
    <property type="match status" value="1"/>
</dbReference>
<evidence type="ECO:0000256" key="13">
    <source>
        <dbReference type="ARBA" id="ARBA00006376"/>
    </source>
</evidence>
<keyword evidence="32" id="KW-0804">Transcription</keyword>
<dbReference type="OrthoDB" id="2106730at2759"/>
<dbReference type="InterPro" id="IPR026017">
    <property type="entry name" value="Lumazine-bd_dom"/>
</dbReference>
<dbReference type="FunFam" id="3.40.640.10:FF:000001">
    <property type="entry name" value="Serine hydroxymethyltransferase"/>
    <property type="match status" value="1"/>
</dbReference>
<dbReference type="PROSITE" id="PS51177">
    <property type="entry name" value="LUMAZINE_BIND"/>
    <property type="match status" value="2"/>
</dbReference>
<evidence type="ECO:0000256" key="9">
    <source>
        <dbReference type="ARBA" id="ARBA00004910"/>
    </source>
</evidence>
<feature type="domain" description="Lumazine-binding" evidence="41">
    <location>
        <begin position="1105"/>
        <end position="1199"/>
    </location>
</feature>
<keyword evidence="25" id="KW-0862">Zinc</keyword>
<evidence type="ECO:0000256" key="33">
    <source>
        <dbReference type="ARBA" id="ARBA00023211"/>
    </source>
</evidence>
<dbReference type="InterPro" id="IPR002180">
    <property type="entry name" value="LS/RS"/>
</dbReference>
<comment type="subunit">
    <text evidence="15">Homodimer.</text>
</comment>
<dbReference type="InterPro" id="IPR055173">
    <property type="entry name" value="NrdR-like_N"/>
</dbReference>
<dbReference type="InterPro" id="IPR004785">
    <property type="entry name" value="RpiB"/>
</dbReference>
<comment type="pathway">
    <text evidence="9">Cofactor biosynthesis; riboflavin biosynthesis; 5-amino-6-(D-ribitylamino)uracil from GTP: step 3/4.</text>
</comment>
<comment type="catalytic activity">
    <reaction evidence="39">
        <text>(6R)-5,10-methylene-5,6,7,8-tetrahydrofolate + glycine + H2O = (6S)-5,6,7,8-tetrahydrofolate + L-serine</text>
        <dbReference type="Rhea" id="RHEA:15481"/>
        <dbReference type="ChEBI" id="CHEBI:15377"/>
        <dbReference type="ChEBI" id="CHEBI:15636"/>
        <dbReference type="ChEBI" id="CHEBI:33384"/>
        <dbReference type="ChEBI" id="CHEBI:57305"/>
        <dbReference type="ChEBI" id="CHEBI:57453"/>
        <dbReference type="EC" id="2.1.2.1"/>
    </reaction>
</comment>
<dbReference type="SUPFAM" id="SSF53383">
    <property type="entry name" value="PLP-dependent transferases"/>
    <property type="match status" value="1"/>
</dbReference>
<dbReference type="GO" id="GO:0004372">
    <property type="term" value="F:glycine hydroxymethyltransferase activity"/>
    <property type="evidence" value="ECO:0007669"/>
    <property type="project" value="UniProtKB-EC"/>
</dbReference>
<feature type="domain" description="CMP/dCMP-type deaminase" evidence="42">
    <location>
        <begin position="743"/>
        <end position="865"/>
    </location>
</feature>
<keyword evidence="31" id="KW-0238">DNA-binding</keyword>
<dbReference type="InterPro" id="IPR011549">
    <property type="entry name" value="RibD_C"/>
</dbReference>
<dbReference type="InterPro" id="IPR039429">
    <property type="entry name" value="SHMT-like_dom"/>
</dbReference>
<evidence type="ECO:0000256" key="2">
    <source>
        <dbReference type="ARBA" id="ARBA00001936"/>
    </source>
</evidence>
<dbReference type="InterPro" id="IPR023366">
    <property type="entry name" value="ATP_synth_asu-like_sf"/>
</dbReference>
<dbReference type="InterPro" id="IPR024072">
    <property type="entry name" value="DHFR-like_dom_sf"/>
</dbReference>
<dbReference type="GO" id="GO:0008270">
    <property type="term" value="F:zinc ion binding"/>
    <property type="evidence" value="ECO:0007669"/>
    <property type="project" value="InterPro"/>
</dbReference>
<dbReference type="NCBIfam" id="NF006767">
    <property type="entry name" value="PRK09289.1"/>
    <property type="match status" value="1"/>
</dbReference>
<dbReference type="Pfam" id="PF00925">
    <property type="entry name" value="GTP_cyclohydro2"/>
    <property type="match status" value="1"/>
</dbReference>
<evidence type="ECO:0000256" key="18">
    <source>
        <dbReference type="ARBA" id="ARBA00022563"/>
    </source>
</evidence>
<keyword evidence="36" id="KW-0511">Multifunctional enzyme</keyword>
<dbReference type="GO" id="GO:0004746">
    <property type="term" value="F:riboflavin synthase activity"/>
    <property type="evidence" value="ECO:0007669"/>
    <property type="project" value="UniProtKB-ARBA"/>
</dbReference>
<dbReference type="Pfam" id="PF02502">
    <property type="entry name" value="LacAB_rpiB"/>
    <property type="match status" value="1"/>
</dbReference>
<protein>
    <recommendedName>
        <fullName evidence="39">Serine hydroxymethyltransferase</fullName>
        <ecNumber evidence="39">2.1.2.1</ecNumber>
    </recommendedName>
</protein>
<evidence type="ECO:0000256" key="6">
    <source>
        <dbReference type="ARBA" id="ARBA00004777"/>
    </source>
</evidence>
<dbReference type="NCBIfam" id="NF004051">
    <property type="entry name" value="PRK05571.1"/>
    <property type="match status" value="1"/>
</dbReference>
<dbReference type="SUPFAM" id="SSF63380">
    <property type="entry name" value="Riboflavin synthase domain-like"/>
    <property type="match status" value="2"/>
</dbReference>
<dbReference type="SUPFAM" id="SSF55821">
    <property type="entry name" value="YrdC/RibB"/>
    <property type="match status" value="1"/>
</dbReference>
<dbReference type="GO" id="GO:0009231">
    <property type="term" value="P:riboflavin biosynthetic process"/>
    <property type="evidence" value="ECO:0007669"/>
    <property type="project" value="UniProtKB-UniPathway"/>
</dbReference>
<dbReference type="PROSITE" id="PS00096">
    <property type="entry name" value="SHMT"/>
    <property type="match status" value="1"/>
</dbReference>
<dbReference type="Pfam" id="PF00464">
    <property type="entry name" value="SHMT"/>
    <property type="match status" value="1"/>
</dbReference>
<keyword evidence="30" id="KW-0805">Transcription regulation</keyword>
<evidence type="ECO:0000256" key="4">
    <source>
        <dbReference type="ARBA" id="ARBA00002803"/>
    </source>
</evidence>
<dbReference type="InterPro" id="IPR003500">
    <property type="entry name" value="RpiB_LacA_LacB"/>
</dbReference>
<keyword evidence="16" id="KW-0963">Cytoplasm</keyword>
<evidence type="ECO:0000256" key="37">
    <source>
        <dbReference type="ARBA" id="ARBA00048785"/>
    </source>
</evidence>
<evidence type="ECO:0000256" key="28">
    <source>
        <dbReference type="ARBA" id="ARBA00022884"/>
    </source>
</evidence>
<dbReference type="InterPro" id="IPR015421">
    <property type="entry name" value="PyrdxlP-dep_Trfase_major"/>
</dbReference>
<evidence type="ECO:0000256" key="38">
    <source>
        <dbReference type="PROSITE-ProRule" id="PRU00492"/>
    </source>
</evidence>
<dbReference type="EC" id="2.1.2.1" evidence="39"/>
<keyword evidence="21" id="KW-0479">Metal-binding</keyword>
<dbReference type="HAMAP" id="MF_02128">
    <property type="entry name" value="TMP_kinase"/>
    <property type="match status" value="1"/>
</dbReference>
<evidence type="ECO:0000256" key="15">
    <source>
        <dbReference type="ARBA" id="ARBA00011738"/>
    </source>
</evidence>
<evidence type="ECO:0000256" key="31">
    <source>
        <dbReference type="ARBA" id="ARBA00023125"/>
    </source>
</evidence>
<dbReference type="GO" id="GO:0008703">
    <property type="term" value="F:5-amino-6-(5-phosphoribosylamino)uracil reductase activity"/>
    <property type="evidence" value="ECO:0007669"/>
    <property type="project" value="InterPro"/>
</dbReference>
<dbReference type="InterPro" id="IPR015424">
    <property type="entry name" value="PyrdxlP-dep_Trfase"/>
</dbReference>
<comment type="cofactor">
    <cofactor evidence="1 39">
        <name>pyridoxal 5'-phosphate</name>
        <dbReference type="ChEBI" id="CHEBI:597326"/>
    </cofactor>
</comment>
<evidence type="ECO:0000313" key="43">
    <source>
        <dbReference type="EMBL" id="CAE7881966.1"/>
    </source>
</evidence>
<dbReference type="InterPro" id="IPR001783">
    <property type="entry name" value="Lumazine-bd"/>
</dbReference>
<dbReference type="NCBIfam" id="TIGR01120">
    <property type="entry name" value="rpiB"/>
    <property type="match status" value="1"/>
</dbReference>
<keyword evidence="19" id="KW-0686">Riboflavin biosynthesis</keyword>
<dbReference type="InterPro" id="IPR036676">
    <property type="entry name" value="PurM-like_C_sf"/>
</dbReference>
<dbReference type="InterPro" id="IPR049943">
    <property type="entry name" value="Ser_HO-MeTrfase-like"/>
</dbReference>
<keyword evidence="26 38" id="KW-0067">ATP-binding</keyword>
<dbReference type="InterPro" id="IPR006027">
    <property type="entry name" value="NusB_RsmB_TIM44"/>
</dbReference>
<feature type="domain" description="ATP-cone" evidence="40">
    <location>
        <begin position="643"/>
        <end position="733"/>
    </location>
</feature>
<dbReference type="FunFam" id="2.40.30.20:FF:000003">
    <property type="entry name" value="Riboflavin synthase, alpha subunit"/>
    <property type="match status" value="1"/>
</dbReference>
<dbReference type="InterPro" id="IPR004794">
    <property type="entry name" value="Eubact_RibD"/>
</dbReference>
<evidence type="ECO:0000256" key="22">
    <source>
        <dbReference type="ARBA" id="ARBA00022737"/>
    </source>
</evidence>
<dbReference type="HAMAP" id="MF_00073">
    <property type="entry name" value="NusB"/>
    <property type="match status" value="1"/>
</dbReference>
<dbReference type="InterPro" id="IPR002125">
    <property type="entry name" value="CMP_dCMP_dom"/>
</dbReference>
<dbReference type="NCBIfam" id="NF000586">
    <property type="entry name" value="PRK00011.1"/>
    <property type="match status" value="1"/>
</dbReference>
<dbReference type="NCBIfam" id="TIGR00326">
    <property type="entry name" value="eubact_ribD"/>
    <property type="match status" value="1"/>
</dbReference>
<comment type="catalytic activity">
    <reaction evidence="37">
        <text>(2S)-2-hydroxy-3-oxobutyl phosphate + 5-amino-6-(D-ribitylamino)uracil = 6,7-dimethyl-8-(1-D-ribityl)lumazine + phosphate + 2 H2O + H(+)</text>
        <dbReference type="Rhea" id="RHEA:26152"/>
        <dbReference type="ChEBI" id="CHEBI:15377"/>
        <dbReference type="ChEBI" id="CHEBI:15378"/>
        <dbReference type="ChEBI" id="CHEBI:15934"/>
        <dbReference type="ChEBI" id="CHEBI:43474"/>
        <dbReference type="ChEBI" id="CHEBI:58201"/>
        <dbReference type="ChEBI" id="CHEBI:58830"/>
        <dbReference type="EC" id="2.5.1.78"/>
    </reaction>
</comment>
<keyword evidence="33" id="KW-0464">Manganese</keyword>
<organism evidence="43 44">
    <name type="scientific">Symbiodinium necroappetens</name>
    <dbReference type="NCBI Taxonomy" id="1628268"/>
    <lineage>
        <taxon>Eukaryota</taxon>
        <taxon>Sar</taxon>
        <taxon>Alveolata</taxon>
        <taxon>Dinophyceae</taxon>
        <taxon>Suessiales</taxon>
        <taxon>Symbiodiniaceae</taxon>
        <taxon>Symbiodinium</taxon>
    </lineage>
</organism>
<dbReference type="InterPro" id="IPR011605">
    <property type="entry name" value="NusB_fam"/>
</dbReference>
<dbReference type="InterPro" id="IPR036569">
    <property type="entry name" value="RpiB_LacA_LacB_sf"/>
</dbReference>
<keyword evidence="28" id="KW-0694">RNA-binding</keyword>
<dbReference type="Pfam" id="PF22811">
    <property type="entry name" value="Zn_ribbon_NrdR"/>
    <property type="match status" value="1"/>
</dbReference>
<evidence type="ECO:0000259" key="41">
    <source>
        <dbReference type="PROSITE" id="PS51177"/>
    </source>
</evidence>
<keyword evidence="29 39" id="KW-0663">Pyridoxal phosphate</keyword>
<dbReference type="CDD" id="cd02194">
    <property type="entry name" value="ThiL"/>
    <property type="match status" value="1"/>
</dbReference>
<evidence type="ECO:0000256" key="11">
    <source>
        <dbReference type="ARBA" id="ARBA00005520"/>
    </source>
</evidence>
<dbReference type="Pfam" id="PF01029">
    <property type="entry name" value="NusB"/>
    <property type="match status" value="1"/>
</dbReference>
<comment type="caution">
    <text evidence="43">The sequence shown here is derived from an EMBL/GenBank/DDBJ whole genome shotgun (WGS) entry which is preliminary data.</text>
</comment>
<comment type="similarity">
    <text evidence="14">Belongs to the DMRL synthase family.</text>
</comment>
<evidence type="ECO:0000256" key="20">
    <source>
        <dbReference type="ARBA" id="ARBA00022679"/>
    </source>
</evidence>
<dbReference type="InterPro" id="IPR003796">
    <property type="entry name" value="RNR_NrdR-like"/>
</dbReference>
<comment type="pathway">
    <text evidence="7">Cofactor biosynthesis; riboflavin biosynthesis; 5-amino-6-(D-ribitylamino)uracil from GTP: step 2/4.</text>
</comment>
<sequence length="2303" mass="248379">MADKTVALAADHAGYELKQVLADELASLGYRTLDLGTNGPESVDYPDYGKAMAEALASSRAMRGVIVCGTGIGISIAANRNPAVRAALCHDGTTARLARQHNDANVLAIGARITGLETAKDILHAFLDTPFEGGRHVRRVERCQTESPRSTFAEDPRFPQKVIAMSPSDAAQNLDNTQGAFFSASLRESDPDLAAAVRDELRRQQNQIELIASENIVSRAVLEAQGSVLTNKYAEGYPGRRYYGGCEHVDVVESLAIERAKKLFDCSFANVQPHSGAQANQTVMLALLKPGDTILGMSLSAGGHLTHGAAPNLSGKWFEAIQYGVRKDDGLIDFDEVERLAREHKPKMIIAGGSAYPRVIDFARFRQIADEVGAYFLVDMAHFAGLVAGGVHPSPLPHAHVVTTTTHKTLRGARGGMVLSNDPDLGKKINSAAFPGLQGGPLMHAIAGKAAAFGEALKPDFKAYSRQIVENAKALAGTLMEAGFDMVTGGTDNHLCLVDLRPKSLTGKAAEQSLDRAGITCNKNGVPFDPEKPMVTSGVRLGTPAGTTRGFGTAEFIRVGQFIDQVLDGLRRDGEDGNQALETQVKAEVKALCQRFPIYPDLTDTQVKDSRPTEDNAAIRRRRQCPNCGARFTTFERVQLRELTVLKSKSRKEPFDREKILRSMLIALQKRQVDRERVERVANGIVRRLESSGESEIPSKLIGEMVMDALATLDPIGYVRFASVYRNFREVGDFEDFIGKLGVEDRALMAMALRLAERGLGRVAPNPSVGCVLARDGRVVGRGWTQPGGRPHGETEALRRAGAAAEGATAYVSLEPCAHFGKTPPCTKALIEAGVARAVVSCEDPDPRVSGRGLQQLRDAGLSVEVGLMAEEARRLNWGFFLRLMRQRPLVTLKLATTLDGRIATHVGESKWITGEAARARAHLLRADHDAILVGAGTASADDPQLDVRLPGLGTCNPVRVLLDGRLRTPLTHKLIAQADRQPTWLYTREDGPKDRLGAFEGAGVEVLTVGLDAEERLSLPDVLASLAERGITRLLVEGGSQVAAELLRADLVDRLAWFHAGRLIGGDGLPAVAGFGLDRLADAPAFAFERLERLGPSPSKSFAMFTGIVTDLGVVRSIEQRGDTRFTFDTGYDTATIALGASISCNGCCLTVVERGEGWFAVDASAETLSKTTLGDWQEGTWVNFERALALGEELGGHLVSGHVDATARVVSVRQEGDSWRFRIGVGPEIAPYIASKGSVALDGVSLTVNEVEDGEGGEATFGVNVIPHTYSVTTFGRLHGGDRVNLEIDLFARYVARLLDPWRVTFGELVSPIEAVIEEARNGRMFVLVDDEDRENEGDLVIPAQMCTPEAVNFMAKYGRGLICLAMTRERIEQLGLPMMARSNETRHQTAFTVSIEARDGVTTGISAPDRARTIAVAIDPNSAPADIVTPGHIFPLMARDGGVLVRTGHTEAAVDLARLAGLIPAGVICEIMNEDGTMARRDDLIVFAQRHGLKIATIADLIAYRRKNDKLVERRLDRNFASRHGGDFTMTIYRNTVTGAEHVALWRGPIDDGAPVPVRVHALNLFDDLLGDRSLGRGGELEAALEVIGRGGRGVAVLIRQPYASSLEEEIKARLDEGGRPAVQLRDYGEGAQILLDLGVRDMVLLHNTKHTIVGLEGYGLRVVGQQPLDGESARVGFMDDRPHIMVVEARFYEDIADELMAGALEVLDAEEATYERFQVPGAFEIPAAVQYAIRSMDFFAGRRRFDGYVTLGCVIRGETSHYDYVCGESARGLQDLAIRYSLALGYGILTVENKEQAWARAARNQKNKGGEATRACLQMLDLKRQDPAQKDPNRKDPARMRRIARLAAAQALYQIEVVGVGADAVLLEFLEHRLEEDIDEGLRLADMDRKLFGDLVQGVSAQKSGLDEMLEPLLAPDWTLERLELLLRVILRAGAYELAHRSDVPPKVAISEYVELAHDFFGGREPALVNGVLDRLARAFGMIARHFAPLAAEAPGAFGLNNDAAVIAPDGAYGLVTTIDTLVEGVHFLPDDPADLVARKLLRTNLSDLAAMGAKPESYLLTMALDKARDETWVEGFAAGLAADQTHFGIALLGGDTVSTPGPVTLSLAAFGRVPGGRVLERGTAEPGASVYVTGTIGDGALGLLVRQGRLSGLPEQDRAFLEQRYRLPEPRTALGPALLGLATACLDVSDGLVADLGHVAETSGVGIELRSDAIPLSEAAQSVLSDDPDLLPLLLTGGDDYELAFTLAPDDAGAVAALARETGTAVTCIGRTVEAPGVAVLDRDARPLEIERSGWTHF</sequence>
<evidence type="ECO:0000256" key="25">
    <source>
        <dbReference type="ARBA" id="ARBA00022833"/>
    </source>
</evidence>
<keyword evidence="17" id="KW-0678">Repressor</keyword>
<dbReference type="PANTHER" id="PTHR11680:SF35">
    <property type="entry name" value="SERINE HYDROXYMETHYLTRANSFERASE 1"/>
    <property type="match status" value="1"/>
</dbReference>
<dbReference type="InterPro" id="IPR006283">
    <property type="entry name" value="ThiL-like"/>
</dbReference>
<evidence type="ECO:0000256" key="39">
    <source>
        <dbReference type="RuleBase" id="RU000585"/>
    </source>
</evidence>
<dbReference type="Pfam" id="PF02769">
    <property type="entry name" value="AIRS_C"/>
    <property type="match status" value="1"/>
</dbReference>
<dbReference type="HAMAP" id="MF_00178">
    <property type="entry name" value="Lumazine_synth"/>
    <property type="match status" value="1"/>
</dbReference>
<dbReference type="InterPro" id="IPR017938">
    <property type="entry name" value="Riboflavin_synthase-like_b-brl"/>
</dbReference>
<dbReference type="Gene3D" id="3.30.1330.10">
    <property type="entry name" value="PurM-like, N-terminal domain"/>
    <property type="match status" value="1"/>
</dbReference>
<dbReference type="InterPro" id="IPR001085">
    <property type="entry name" value="Ser_HO-MeTrfase"/>
</dbReference>
<keyword evidence="18 39" id="KW-0554">One-carbon metabolism</keyword>
<evidence type="ECO:0000256" key="26">
    <source>
        <dbReference type="ARBA" id="ARBA00022840"/>
    </source>
</evidence>
<dbReference type="SUPFAM" id="SSF53927">
    <property type="entry name" value="Cytidine deaminase-like"/>
    <property type="match status" value="1"/>
</dbReference>
<dbReference type="PROSITE" id="PS51747">
    <property type="entry name" value="CYT_DCMP_DEAMINASES_2"/>
    <property type="match status" value="1"/>
</dbReference>
<dbReference type="GO" id="GO:0008835">
    <property type="term" value="F:diaminohydroxyphosphoribosylaminopyrimidine deaminase activity"/>
    <property type="evidence" value="ECO:0007669"/>
    <property type="project" value="InterPro"/>
</dbReference>
<evidence type="ECO:0000256" key="30">
    <source>
        <dbReference type="ARBA" id="ARBA00023015"/>
    </source>
</evidence>
<evidence type="ECO:0000256" key="36">
    <source>
        <dbReference type="ARBA" id="ARBA00023268"/>
    </source>
</evidence>
<comment type="similarity">
    <text evidence="13 39">Belongs to the SHMT family.</text>
</comment>
<evidence type="ECO:0000259" key="42">
    <source>
        <dbReference type="PROSITE" id="PS51747"/>
    </source>
</evidence>
<keyword evidence="20 39" id="KW-0808">Transferase</keyword>
<dbReference type="CDD" id="cd01284">
    <property type="entry name" value="Riboflavin_deaminase-reductase"/>
    <property type="match status" value="1"/>
</dbReference>